<evidence type="ECO:0000256" key="4">
    <source>
        <dbReference type="ARBA" id="ARBA00023163"/>
    </source>
</evidence>
<keyword evidence="3" id="KW-0731">Sigma factor</keyword>
<dbReference type="InterPro" id="IPR036388">
    <property type="entry name" value="WH-like_DNA-bd_sf"/>
</dbReference>
<evidence type="ECO:0000313" key="7">
    <source>
        <dbReference type="EMBL" id="HJB27418.1"/>
    </source>
</evidence>
<feature type="domain" description="RNA polymerase sigma factor 70 region 4 type 2" evidence="6">
    <location>
        <begin position="98"/>
        <end position="149"/>
    </location>
</feature>
<dbReference type="Gene3D" id="1.10.1740.10">
    <property type="match status" value="1"/>
</dbReference>
<reference evidence="7" key="2">
    <citation type="submission" date="2021-04" db="EMBL/GenBank/DDBJ databases">
        <authorList>
            <person name="Gilroy R."/>
        </authorList>
    </citation>
    <scope>NUCLEOTIDE SEQUENCE</scope>
    <source>
        <strain evidence="7">ChiSjej1B19-5720</strain>
    </source>
</reference>
<dbReference type="SUPFAM" id="SSF88946">
    <property type="entry name" value="Sigma2 domain of RNA polymerase sigma factors"/>
    <property type="match status" value="1"/>
</dbReference>
<organism evidence="7 8">
    <name type="scientific">Candidatus Blautia faecavium</name>
    <dbReference type="NCBI Taxonomy" id="2838487"/>
    <lineage>
        <taxon>Bacteria</taxon>
        <taxon>Bacillati</taxon>
        <taxon>Bacillota</taxon>
        <taxon>Clostridia</taxon>
        <taxon>Lachnospirales</taxon>
        <taxon>Lachnospiraceae</taxon>
        <taxon>Blautia</taxon>
    </lineage>
</organism>
<comment type="caution">
    <text evidence="7">The sequence shown here is derived from an EMBL/GenBank/DDBJ whole genome shotgun (WGS) entry which is preliminary data.</text>
</comment>
<dbReference type="Pfam" id="PF08281">
    <property type="entry name" value="Sigma70_r4_2"/>
    <property type="match status" value="1"/>
</dbReference>
<dbReference type="PANTHER" id="PTHR43133">
    <property type="entry name" value="RNA POLYMERASE ECF-TYPE SIGMA FACTO"/>
    <property type="match status" value="1"/>
</dbReference>
<dbReference type="AlphaFoldDB" id="A0A9D2RUP5"/>
<keyword evidence="2" id="KW-0805">Transcription regulation</keyword>
<dbReference type="InterPro" id="IPR013249">
    <property type="entry name" value="RNA_pol_sigma70_r4_t2"/>
</dbReference>
<dbReference type="InterPro" id="IPR014284">
    <property type="entry name" value="RNA_pol_sigma-70_dom"/>
</dbReference>
<dbReference type="InterPro" id="IPR007627">
    <property type="entry name" value="RNA_pol_sigma70_r2"/>
</dbReference>
<feature type="domain" description="RNA polymerase sigma-70 region 2" evidence="5">
    <location>
        <begin position="11"/>
        <end position="72"/>
    </location>
</feature>
<evidence type="ECO:0000259" key="6">
    <source>
        <dbReference type="Pfam" id="PF08281"/>
    </source>
</evidence>
<gene>
    <name evidence="7" type="ORF">IAA06_01295</name>
</gene>
<dbReference type="GO" id="GO:0006352">
    <property type="term" value="P:DNA-templated transcription initiation"/>
    <property type="evidence" value="ECO:0007669"/>
    <property type="project" value="InterPro"/>
</dbReference>
<evidence type="ECO:0000256" key="3">
    <source>
        <dbReference type="ARBA" id="ARBA00023082"/>
    </source>
</evidence>
<name>A0A9D2RUP5_9FIRM</name>
<dbReference type="Pfam" id="PF04542">
    <property type="entry name" value="Sigma70_r2"/>
    <property type="match status" value="1"/>
</dbReference>
<reference evidence="7" key="1">
    <citation type="journal article" date="2021" name="PeerJ">
        <title>Extensive microbial diversity within the chicken gut microbiome revealed by metagenomics and culture.</title>
        <authorList>
            <person name="Gilroy R."/>
            <person name="Ravi A."/>
            <person name="Getino M."/>
            <person name="Pursley I."/>
            <person name="Horton D.L."/>
            <person name="Alikhan N.F."/>
            <person name="Baker D."/>
            <person name="Gharbi K."/>
            <person name="Hall N."/>
            <person name="Watson M."/>
            <person name="Adriaenssens E.M."/>
            <person name="Foster-Nyarko E."/>
            <person name="Jarju S."/>
            <person name="Secka A."/>
            <person name="Antonio M."/>
            <person name="Oren A."/>
            <person name="Chaudhuri R.R."/>
            <person name="La Ragione R."/>
            <person name="Hildebrand F."/>
            <person name="Pallen M.J."/>
        </authorList>
    </citation>
    <scope>NUCLEOTIDE SEQUENCE</scope>
    <source>
        <strain evidence="7">ChiSjej1B19-5720</strain>
    </source>
</reference>
<dbReference type="NCBIfam" id="TIGR02937">
    <property type="entry name" value="sigma70-ECF"/>
    <property type="match status" value="1"/>
</dbReference>
<dbReference type="InterPro" id="IPR013325">
    <property type="entry name" value="RNA_pol_sigma_r2"/>
</dbReference>
<evidence type="ECO:0000256" key="1">
    <source>
        <dbReference type="ARBA" id="ARBA00010641"/>
    </source>
</evidence>
<dbReference type="GO" id="GO:0003677">
    <property type="term" value="F:DNA binding"/>
    <property type="evidence" value="ECO:0007669"/>
    <property type="project" value="InterPro"/>
</dbReference>
<dbReference type="EMBL" id="DWYZ01000031">
    <property type="protein sequence ID" value="HJB27418.1"/>
    <property type="molecule type" value="Genomic_DNA"/>
</dbReference>
<dbReference type="PANTHER" id="PTHR43133:SF60">
    <property type="entry name" value="RNA POLYMERASE SIGMA FACTOR SIGV"/>
    <property type="match status" value="1"/>
</dbReference>
<comment type="similarity">
    <text evidence="1">Belongs to the sigma-70 factor family. ECF subfamily.</text>
</comment>
<dbReference type="InterPro" id="IPR039425">
    <property type="entry name" value="RNA_pol_sigma-70-like"/>
</dbReference>
<evidence type="ECO:0000259" key="5">
    <source>
        <dbReference type="Pfam" id="PF04542"/>
    </source>
</evidence>
<dbReference type="GO" id="GO:0016987">
    <property type="term" value="F:sigma factor activity"/>
    <property type="evidence" value="ECO:0007669"/>
    <property type="project" value="UniProtKB-KW"/>
</dbReference>
<evidence type="ECO:0000313" key="8">
    <source>
        <dbReference type="Proteomes" id="UP000823842"/>
    </source>
</evidence>
<proteinExistence type="inferred from homology"/>
<dbReference type="Proteomes" id="UP000823842">
    <property type="component" value="Unassembled WGS sequence"/>
</dbReference>
<dbReference type="Gene3D" id="1.10.10.10">
    <property type="entry name" value="Winged helix-like DNA-binding domain superfamily/Winged helix DNA-binding domain"/>
    <property type="match status" value="1"/>
</dbReference>
<evidence type="ECO:0000256" key="2">
    <source>
        <dbReference type="ARBA" id="ARBA00023015"/>
    </source>
</evidence>
<accession>A0A9D2RUP5</accession>
<sequence length="160" mass="18767">MRSPKEIDRAIELYADTIRRICMIYLKNYTDTEDIFQTVFLKYLQSTQIFENQAHEKAWFIRVSINACKDLKKSFFHSRTVSLDTLVSQPAVQNSDNREVLEAVLSLPQKYRNVIYLHYYEGYTAPQIGQLLGKKTNTIYTLLTRARLLLKEKLGGEDYE</sequence>
<protein>
    <submittedName>
        <fullName evidence="7">Sigma-70 family RNA polymerase sigma factor</fullName>
    </submittedName>
</protein>
<dbReference type="InterPro" id="IPR013324">
    <property type="entry name" value="RNA_pol_sigma_r3/r4-like"/>
</dbReference>
<dbReference type="SUPFAM" id="SSF88659">
    <property type="entry name" value="Sigma3 and sigma4 domains of RNA polymerase sigma factors"/>
    <property type="match status" value="1"/>
</dbReference>
<keyword evidence="4" id="KW-0804">Transcription</keyword>